<accession>A0A1D9G0F5</accession>
<sequence>MANIKISDLKSISLEFVLAEDHCQELTEDEQLNIQGGALWDWVKNAVEWAVDHLTISTKSSLSEDSGIFIGYKGTHDFPNNI</sequence>
<organism evidence="1 2">
    <name type="scientific">Moorena producens (strain JHB)</name>
    <dbReference type="NCBI Taxonomy" id="1454205"/>
    <lineage>
        <taxon>Bacteria</taxon>
        <taxon>Bacillati</taxon>
        <taxon>Cyanobacteriota</taxon>
        <taxon>Cyanophyceae</taxon>
        <taxon>Coleofasciculales</taxon>
        <taxon>Coleofasciculaceae</taxon>
        <taxon>Moorena</taxon>
    </lineage>
</organism>
<proteinExistence type="predicted"/>
<name>A0A1D9G0F5_MOOP1</name>
<dbReference type="EMBL" id="CP017708">
    <property type="protein sequence ID" value="AOY80880.1"/>
    <property type="molecule type" value="Genomic_DNA"/>
</dbReference>
<reference evidence="2" key="1">
    <citation type="submission" date="2016-10" db="EMBL/GenBank/DDBJ databases">
        <title>Comparative genomics uncovers the prolific and rare metabolic potential of the cyanobacterial genus Moorea.</title>
        <authorList>
            <person name="Leao T."/>
            <person name="Castelao G."/>
            <person name="Korobeynikov A."/>
            <person name="Monroe E.A."/>
            <person name="Podell S."/>
            <person name="Glukhov E."/>
            <person name="Allen E."/>
            <person name="Gerwick W.H."/>
            <person name="Gerwick L."/>
        </authorList>
    </citation>
    <scope>NUCLEOTIDE SEQUENCE [LARGE SCALE GENOMIC DNA]</scope>
    <source>
        <strain evidence="2">JHB</strain>
    </source>
</reference>
<evidence type="ECO:0000313" key="1">
    <source>
        <dbReference type="EMBL" id="AOY80880.1"/>
    </source>
</evidence>
<dbReference type="AlphaFoldDB" id="A0A1D9G0F5"/>
<gene>
    <name evidence="1" type="ORF">BJP36_14125</name>
</gene>
<dbReference type="Proteomes" id="UP000176944">
    <property type="component" value="Chromosome"/>
</dbReference>
<protein>
    <submittedName>
        <fullName evidence="1">Uncharacterized protein</fullName>
    </submittedName>
</protein>
<evidence type="ECO:0000313" key="2">
    <source>
        <dbReference type="Proteomes" id="UP000176944"/>
    </source>
</evidence>